<feature type="domain" description="Carboxyltransferase" evidence="4">
    <location>
        <begin position="5"/>
        <end position="202"/>
    </location>
</feature>
<evidence type="ECO:0000256" key="1">
    <source>
        <dbReference type="ARBA" id="ARBA00022741"/>
    </source>
</evidence>
<evidence type="ECO:0000256" key="3">
    <source>
        <dbReference type="ARBA" id="ARBA00022840"/>
    </source>
</evidence>
<organism evidence="5 6">
    <name type="scientific">Echinicola arenosa</name>
    <dbReference type="NCBI Taxonomy" id="2774144"/>
    <lineage>
        <taxon>Bacteria</taxon>
        <taxon>Pseudomonadati</taxon>
        <taxon>Bacteroidota</taxon>
        <taxon>Cytophagia</taxon>
        <taxon>Cytophagales</taxon>
        <taxon>Cyclobacteriaceae</taxon>
        <taxon>Echinicola</taxon>
    </lineage>
</organism>
<keyword evidence="3" id="KW-0067">ATP-binding</keyword>
<dbReference type="SUPFAM" id="SSF50891">
    <property type="entry name" value="Cyclophilin-like"/>
    <property type="match status" value="1"/>
</dbReference>
<sequence length="237" mass="27697">MSLKLNYKKISPNILEACWPPEIRQSTLMEMMIMKKRIISEWYEELWDVNLGYHCLSLHFKDHFPLNEVVSKLENFSSEKFQQEAIKRKRWFIPVLYEGKDLQRVSEITKIDISDIVKLHQDKPYLLHFYGFMPGFMYLGGLSPKLFAARKDRPDPVIEKGSVAIGGKQTGIYPMDSPGGWNIIGKTPLTLFNLNKQPPIQAQPGDEIQFHSIEKTEFESIQKEIANHQFELKYEYI</sequence>
<dbReference type="PANTHER" id="PTHR34698:SF2">
    <property type="entry name" value="5-OXOPROLINASE SUBUNIT B"/>
    <property type="match status" value="1"/>
</dbReference>
<dbReference type="Proteomes" id="UP000647133">
    <property type="component" value="Unassembled WGS sequence"/>
</dbReference>
<name>A0ABR9AP13_9BACT</name>
<dbReference type="Gene3D" id="2.40.100.10">
    <property type="entry name" value="Cyclophilin-like"/>
    <property type="match status" value="1"/>
</dbReference>
<evidence type="ECO:0000313" key="6">
    <source>
        <dbReference type="Proteomes" id="UP000647133"/>
    </source>
</evidence>
<dbReference type="EMBL" id="JACYTQ010000007">
    <property type="protein sequence ID" value="MBD8490523.1"/>
    <property type="molecule type" value="Genomic_DNA"/>
</dbReference>
<dbReference type="RefSeq" id="WP_192011400.1">
    <property type="nucleotide sequence ID" value="NZ_JACYTQ010000007.1"/>
</dbReference>
<dbReference type="SMART" id="SM00796">
    <property type="entry name" value="AHS1"/>
    <property type="match status" value="1"/>
</dbReference>
<dbReference type="InterPro" id="IPR029000">
    <property type="entry name" value="Cyclophilin-like_dom_sf"/>
</dbReference>
<evidence type="ECO:0000256" key="2">
    <source>
        <dbReference type="ARBA" id="ARBA00022801"/>
    </source>
</evidence>
<evidence type="ECO:0000259" key="4">
    <source>
        <dbReference type="SMART" id="SM00796"/>
    </source>
</evidence>
<keyword evidence="1" id="KW-0547">Nucleotide-binding</keyword>
<protein>
    <submittedName>
        <fullName evidence="5">Allophanate hydrolase subunit 1</fullName>
    </submittedName>
</protein>
<dbReference type="InterPro" id="IPR003833">
    <property type="entry name" value="CT_C_D"/>
</dbReference>
<dbReference type="GO" id="GO:0016787">
    <property type="term" value="F:hydrolase activity"/>
    <property type="evidence" value="ECO:0007669"/>
    <property type="project" value="UniProtKB-KW"/>
</dbReference>
<gene>
    <name evidence="5" type="ORF">IFO69_17355</name>
</gene>
<proteinExistence type="predicted"/>
<keyword evidence="2 5" id="KW-0378">Hydrolase</keyword>
<comment type="caution">
    <text evidence="5">The sequence shown here is derived from an EMBL/GenBank/DDBJ whole genome shotgun (WGS) entry which is preliminary data.</text>
</comment>
<reference evidence="5 6" key="1">
    <citation type="submission" date="2020-09" db="EMBL/GenBank/DDBJ databases">
        <title>Echinicola sp. CAU 1574 isolated from sand of Sido Beach.</title>
        <authorList>
            <person name="Kim W."/>
        </authorList>
    </citation>
    <scope>NUCLEOTIDE SEQUENCE [LARGE SCALE GENOMIC DNA]</scope>
    <source>
        <strain evidence="5 6">CAU 1574</strain>
    </source>
</reference>
<dbReference type="InterPro" id="IPR010016">
    <property type="entry name" value="PxpB"/>
</dbReference>
<evidence type="ECO:0000313" key="5">
    <source>
        <dbReference type="EMBL" id="MBD8490523.1"/>
    </source>
</evidence>
<dbReference type="Pfam" id="PF02682">
    <property type="entry name" value="CT_C_D"/>
    <property type="match status" value="1"/>
</dbReference>
<accession>A0ABR9AP13</accession>
<keyword evidence="6" id="KW-1185">Reference proteome</keyword>
<dbReference type="PANTHER" id="PTHR34698">
    <property type="entry name" value="5-OXOPROLINASE SUBUNIT B"/>
    <property type="match status" value="1"/>
</dbReference>